<comment type="caution">
    <text evidence="2">The sequence shown here is derived from an EMBL/GenBank/DDBJ whole genome shotgun (WGS) entry which is preliminary data.</text>
</comment>
<feature type="transmembrane region" description="Helical" evidence="1">
    <location>
        <begin position="6"/>
        <end position="24"/>
    </location>
</feature>
<keyword evidence="1" id="KW-1133">Transmembrane helix</keyword>
<gene>
    <name evidence="2" type="ORF">GCM10007094_13340</name>
</gene>
<keyword evidence="3" id="KW-1185">Reference proteome</keyword>
<dbReference type="EMBL" id="BMXE01000002">
    <property type="protein sequence ID" value="GHB26384.1"/>
    <property type="molecule type" value="Genomic_DNA"/>
</dbReference>
<keyword evidence="1" id="KW-0472">Membrane</keyword>
<accession>A0ABQ3E7Y3</accession>
<reference evidence="3" key="1">
    <citation type="journal article" date="2019" name="Int. J. Syst. Evol. Microbiol.">
        <title>The Global Catalogue of Microorganisms (GCM) 10K type strain sequencing project: providing services to taxonomists for standard genome sequencing and annotation.</title>
        <authorList>
            <consortium name="The Broad Institute Genomics Platform"/>
            <consortium name="The Broad Institute Genome Sequencing Center for Infectious Disease"/>
            <person name="Wu L."/>
            <person name="Ma J."/>
        </authorList>
    </citation>
    <scope>NUCLEOTIDE SEQUENCE [LARGE SCALE GENOMIC DNA]</scope>
    <source>
        <strain evidence="3">KCTC 12861</strain>
    </source>
</reference>
<keyword evidence="1" id="KW-0812">Transmembrane</keyword>
<evidence type="ECO:0000313" key="2">
    <source>
        <dbReference type="EMBL" id="GHB26384.1"/>
    </source>
</evidence>
<evidence type="ECO:0000313" key="3">
    <source>
        <dbReference type="Proteomes" id="UP000637980"/>
    </source>
</evidence>
<dbReference type="RefSeq" id="WP_189435985.1">
    <property type="nucleotide sequence ID" value="NZ_BMXE01000002.1"/>
</dbReference>
<protein>
    <submittedName>
        <fullName evidence="2">Uncharacterized protein</fullName>
    </submittedName>
</protein>
<proteinExistence type="predicted"/>
<name>A0ABQ3E7Y3_9HYPH</name>
<dbReference type="Proteomes" id="UP000637980">
    <property type="component" value="Unassembled WGS sequence"/>
</dbReference>
<organism evidence="2 3">
    <name type="scientific">Pseudovibrio japonicus</name>
    <dbReference type="NCBI Taxonomy" id="366534"/>
    <lineage>
        <taxon>Bacteria</taxon>
        <taxon>Pseudomonadati</taxon>
        <taxon>Pseudomonadota</taxon>
        <taxon>Alphaproteobacteria</taxon>
        <taxon>Hyphomicrobiales</taxon>
        <taxon>Stappiaceae</taxon>
        <taxon>Pseudovibrio</taxon>
    </lineage>
</organism>
<evidence type="ECO:0000256" key="1">
    <source>
        <dbReference type="SAM" id="Phobius"/>
    </source>
</evidence>
<sequence length="71" mass="8118">MATIALSVALNLCLLSIAFLFVGIKNRRAARSRAIKRKVPVEEDFALHPLKLLEEEEEKAEKTRLKQRDDL</sequence>